<protein>
    <submittedName>
        <fullName evidence="4">Response regulator</fullName>
    </submittedName>
</protein>
<evidence type="ECO:0000259" key="3">
    <source>
        <dbReference type="PROSITE" id="PS50110"/>
    </source>
</evidence>
<evidence type="ECO:0000313" key="4">
    <source>
        <dbReference type="EMBL" id="MED3563496.1"/>
    </source>
</evidence>
<dbReference type="InterPro" id="IPR050595">
    <property type="entry name" value="Bact_response_regulator"/>
</dbReference>
<feature type="modified residue" description="4-aspartylphosphate" evidence="2">
    <location>
        <position position="52"/>
    </location>
</feature>
<dbReference type="InterPro" id="IPR001789">
    <property type="entry name" value="Sig_transdc_resp-reg_receiver"/>
</dbReference>
<dbReference type="Pfam" id="PF00072">
    <property type="entry name" value="Response_reg"/>
    <property type="match status" value="1"/>
</dbReference>
<dbReference type="PROSITE" id="PS50110">
    <property type="entry name" value="RESPONSE_REGULATORY"/>
    <property type="match status" value="1"/>
</dbReference>
<dbReference type="PANTHER" id="PTHR44591:SF3">
    <property type="entry name" value="RESPONSE REGULATORY DOMAIN-CONTAINING PROTEIN"/>
    <property type="match status" value="1"/>
</dbReference>
<comment type="caution">
    <text evidence="4">The sequence shown here is derived from an EMBL/GenBank/DDBJ whole genome shotgun (WGS) entry which is preliminary data.</text>
</comment>
<gene>
    <name evidence="4" type="ORF">P4447_13740</name>
</gene>
<dbReference type="EMBL" id="JARMQG010000182">
    <property type="protein sequence ID" value="MED3563496.1"/>
    <property type="molecule type" value="Genomic_DNA"/>
</dbReference>
<evidence type="ECO:0000313" key="5">
    <source>
        <dbReference type="Proteomes" id="UP001330749"/>
    </source>
</evidence>
<proteinExistence type="predicted"/>
<feature type="non-terminal residue" evidence="4">
    <location>
        <position position="80"/>
    </location>
</feature>
<evidence type="ECO:0000256" key="1">
    <source>
        <dbReference type="ARBA" id="ARBA00022553"/>
    </source>
</evidence>
<name>A0ABU6NB83_9BACI</name>
<dbReference type="PANTHER" id="PTHR44591">
    <property type="entry name" value="STRESS RESPONSE REGULATOR PROTEIN 1"/>
    <property type="match status" value="1"/>
</dbReference>
<evidence type="ECO:0000256" key="2">
    <source>
        <dbReference type="PROSITE-ProRule" id="PRU00169"/>
    </source>
</evidence>
<sequence>MKPRVLVIDDEQAICASLSFALEDDYFMMTTTDPEEGILIVERERVDIILLDLRIGRYNGLDVLQRIKQKDPSVTVIMMT</sequence>
<keyword evidence="5" id="KW-1185">Reference proteome</keyword>
<accession>A0ABU6NB83</accession>
<dbReference type="Proteomes" id="UP001330749">
    <property type="component" value="Unassembled WGS sequence"/>
</dbReference>
<dbReference type="RefSeq" id="WP_327968550.1">
    <property type="nucleotide sequence ID" value="NZ_JARMQG010000182.1"/>
</dbReference>
<reference evidence="4 5" key="1">
    <citation type="submission" date="2023-03" db="EMBL/GenBank/DDBJ databases">
        <title>Bacillus Genome Sequencing.</title>
        <authorList>
            <person name="Dunlap C."/>
        </authorList>
    </citation>
    <scope>NUCLEOTIDE SEQUENCE [LARGE SCALE GENOMIC DNA]</scope>
    <source>
        <strain evidence="4 5">B-14544</strain>
    </source>
</reference>
<dbReference type="SUPFAM" id="SSF52172">
    <property type="entry name" value="CheY-like"/>
    <property type="match status" value="1"/>
</dbReference>
<keyword evidence="1 2" id="KW-0597">Phosphoprotein</keyword>
<organism evidence="4 5">
    <name type="scientific">Bacillus xiapuensis</name>
    <dbReference type="NCBI Taxonomy" id="2014075"/>
    <lineage>
        <taxon>Bacteria</taxon>
        <taxon>Bacillati</taxon>
        <taxon>Bacillota</taxon>
        <taxon>Bacilli</taxon>
        <taxon>Bacillales</taxon>
        <taxon>Bacillaceae</taxon>
        <taxon>Bacillus</taxon>
    </lineage>
</organism>
<feature type="domain" description="Response regulatory" evidence="3">
    <location>
        <begin position="4"/>
        <end position="80"/>
    </location>
</feature>
<dbReference type="Gene3D" id="3.40.50.2300">
    <property type="match status" value="1"/>
</dbReference>
<dbReference type="InterPro" id="IPR011006">
    <property type="entry name" value="CheY-like_superfamily"/>
</dbReference>